<feature type="transmembrane region" description="Helical" evidence="1">
    <location>
        <begin position="6"/>
        <end position="28"/>
    </location>
</feature>
<accession>A0A9P6NYB6</accession>
<gene>
    <name evidence="2" type="ORF">CROQUDRAFT_36611</name>
</gene>
<proteinExistence type="predicted"/>
<dbReference type="EMBL" id="MU167212">
    <property type="protein sequence ID" value="KAG0151655.1"/>
    <property type="molecule type" value="Genomic_DNA"/>
</dbReference>
<name>A0A9P6NYB6_9BASI</name>
<sequence length="87" mass="10605">MVSHLWNFFLACLAPPMCYYNLVHIFVWERTVIGHISQTVQFWLHKEWGHLLHWDPTKFLPCHLEIFVETLQEEACPHRHLHWLCGW</sequence>
<keyword evidence="1" id="KW-0812">Transmembrane</keyword>
<keyword evidence="1" id="KW-1133">Transmembrane helix</keyword>
<protein>
    <submittedName>
        <fullName evidence="2">Uncharacterized protein</fullName>
    </submittedName>
</protein>
<reference evidence="2" key="1">
    <citation type="submission" date="2013-11" db="EMBL/GenBank/DDBJ databases">
        <title>Genome sequence of the fusiform rust pathogen reveals effectors for host alternation and coevolution with pine.</title>
        <authorList>
            <consortium name="DOE Joint Genome Institute"/>
            <person name="Smith K."/>
            <person name="Pendleton A."/>
            <person name="Kubisiak T."/>
            <person name="Anderson C."/>
            <person name="Salamov A."/>
            <person name="Aerts A."/>
            <person name="Riley R."/>
            <person name="Clum A."/>
            <person name="Lindquist E."/>
            <person name="Ence D."/>
            <person name="Campbell M."/>
            <person name="Kronenberg Z."/>
            <person name="Feau N."/>
            <person name="Dhillon B."/>
            <person name="Hamelin R."/>
            <person name="Burleigh J."/>
            <person name="Smith J."/>
            <person name="Yandell M."/>
            <person name="Nelson C."/>
            <person name="Grigoriev I."/>
            <person name="Davis J."/>
        </authorList>
    </citation>
    <scope>NUCLEOTIDE SEQUENCE</scope>
    <source>
        <strain evidence="2">G11</strain>
    </source>
</reference>
<keyword evidence="1" id="KW-0472">Membrane</keyword>
<dbReference type="Proteomes" id="UP000886653">
    <property type="component" value="Unassembled WGS sequence"/>
</dbReference>
<organism evidence="2 3">
    <name type="scientific">Cronartium quercuum f. sp. fusiforme G11</name>
    <dbReference type="NCBI Taxonomy" id="708437"/>
    <lineage>
        <taxon>Eukaryota</taxon>
        <taxon>Fungi</taxon>
        <taxon>Dikarya</taxon>
        <taxon>Basidiomycota</taxon>
        <taxon>Pucciniomycotina</taxon>
        <taxon>Pucciniomycetes</taxon>
        <taxon>Pucciniales</taxon>
        <taxon>Coleosporiaceae</taxon>
        <taxon>Cronartium</taxon>
    </lineage>
</organism>
<evidence type="ECO:0000256" key="1">
    <source>
        <dbReference type="SAM" id="Phobius"/>
    </source>
</evidence>
<evidence type="ECO:0000313" key="3">
    <source>
        <dbReference type="Proteomes" id="UP000886653"/>
    </source>
</evidence>
<keyword evidence="3" id="KW-1185">Reference proteome</keyword>
<comment type="caution">
    <text evidence="2">The sequence shown here is derived from an EMBL/GenBank/DDBJ whole genome shotgun (WGS) entry which is preliminary data.</text>
</comment>
<evidence type="ECO:0000313" key="2">
    <source>
        <dbReference type="EMBL" id="KAG0151655.1"/>
    </source>
</evidence>
<dbReference type="AlphaFoldDB" id="A0A9P6NYB6"/>